<accession>A0A6D2J5K1</accession>
<keyword evidence="3" id="KW-1185">Reference proteome</keyword>
<evidence type="ECO:0000313" key="2">
    <source>
        <dbReference type="EMBL" id="CAA7036242.1"/>
    </source>
</evidence>
<dbReference type="EMBL" id="CACVBM020001163">
    <property type="protein sequence ID" value="CAA7036242.1"/>
    <property type="molecule type" value="Genomic_DNA"/>
</dbReference>
<sequence length="100" mass="11231">MSITTKSSQVPKSRAPKVHFSLKTEPEHPKFHHAFMPSRHPKITILVLKDRYLSHASRRSGNRKGLGSYLNWPSSTKESSLARSRPVQELGKQAQAAGEK</sequence>
<dbReference type="Proteomes" id="UP000467841">
    <property type="component" value="Unassembled WGS sequence"/>
</dbReference>
<evidence type="ECO:0000313" key="3">
    <source>
        <dbReference type="Proteomes" id="UP000467841"/>
    </source>
</evidence>
<organism evidence="2 3">
    <name type="scientific">Microthlaspi erraticum</name>
    <dbReference type="NCBI Taxonomy" id="1685480"/>
    <lineage>
        <taxon>Eukaryota</taxon>
        <taxon>Viridiplantae</taxon>
        <taxon>Streptophyta</taxon>
        <taxon>Embryophyta</taxon>
        <taxon>Tracheophyta</taxon>
        <taxon>Spermatophyta</taxon>
        <taxon>Magnoliopsida</taxon>
        <taxon>eudicotyledons</taxon>
        <taxon>Gunneridae</taxon>
        <taxon>Pentapetalae</taxon>
        <taxon>rosids</taxon>
        <taxon>malvids</taxon>
        <taxon>Brassicales</taxon>
        <taxon>Brassicaceae</taxon>
        <taxon>Coluteocarpeae</taxon>
        <taxon>Microthlaspi</taxon>
    </lineage>
</organism>
<feature type="region of interest" description="Disordered" evidence="1">
    <location>
        <begin position="56"/>
        <end position="100"/>
    </location>
</feature>
<gene>
    <name evidence="2" type="ORF">MERR_LOCUS23477</name>
</gene>
<reference evidence="2" key="1">
    <citation type="submission" date="2020-01" db="EMBL/GenBank/DDBJ databases">
        <authorList>
            <person name="Mishra B."/>
        </authorList>
    </citation>
    <scope>NUCLEOTIDE SEQUENCE [LARGE SCALE GENOMIC DNA]</scope>
</reference>
<dbReference type="AlphaFoldDB" id="A0A6D2J5K1"/>
<comment type="caution">
    <text evidence="2">The sequence shown here is derived from an EMBL/GenBank/DDBJ whole genome shotgun (WGS) entry which is preliminary data.</text>
</comment>
<evidence type="ECO:0000256" key="1">
    <source>
        <dbReference type="SAM" id="MobiDB-lite"/>
    </source>
</evidence>
<protein>
    <submittedName>
        <fullName evidence="2">Uncharacterized protein</fullName>
    </submittedName>
</protein>
<feature type="compositionally biased region" description="Polar residues" evidence="1">
    <location>
        <begin position="71"/>
        <end position="82"/>
    </location>
</feature>
<name>A0A6D2J5K1_9BRAS</name>
<proteinExistence type="predicted"/>